<keyword evidence="5" id="KW-0443">Lipid metabolism</keyword>
<dbReference type="AlphaFoldDB" id="A0A3P3QV43"/>
<sequence>MENKVMRIIAEISEVNESEIRMELELVDDLEVDSMMSLEILTELEREFDIRISEKDLADFVTVGDIFNFVKEKVDEKK</sequence>
<keyword evidence="4" id="KW-0276">Fatty acid metabolism</keyword>
<dbReference type="Pfam" id="PF00550">
    <property type="entry name" value="PP-binding"/>
    <property type="match status" value="1"/>
</dbReference>
<dbReference type="PANTHER" id="PTHR20863:SF76">
    <property type="entry name" value="CARRIER DOMAIN-CONTAINING PROTEIN"/>
    <property type="match status" value="1"/>
</dbReference>
<dbReference type="GO" id="GO:0005829">
    <property type="term" value="C:cytosol"/>
    <property type="evidence" value="ECO:0007669"/>
    <property type="project" value="TreeGrafter"/>
</dbReference>
<gene>
    <name evidence="8" type="ORF">EHV10_09050</name>
</gene>
<dbReference type="Gene3D" id="1.10.1200.10">
    <property type="entry name" value="ACP-like"/>
    <property type="match status" value="1"/>
</dbReference>
<evidence type="ECO:0000256" key="3">
    <source>
        <dbReference type="ARBA" id="ARBA00022553"/>
    </source>
</evidence>
<dbReference type="EMBL" id="RRCO01000004">
    <property type="protein sequence ID" value="RRJ25051.1"/>
    <property type="molecule type" value="Genomic_DNA"/>
</dbReference>
<dbReference type="InterPro" id="IPR009081">
    <property type="entry name" value="PP-bd_ACP"/>
</dbReference>
<evidence type="ECO:0000256" key="1">
    <source>
        <dbReference type="ARBA" id="ARBA00022450"/>
    </source>
</evidence>
<accession>A0A3P3QV43</accession>
<dbReference type="PANTHER" id="PTHR20863">
    <property type="entry name" value="ACYL CARRIER PROTEIN"/>
    <property type="match status" value="1"/>
</dbReference>
<dbReference type="GO" id="GO:0016020">
    <property type="term" value="C:membrane"/>
    <property type="evidence" value="ECO:0007669"/>
    <property type="project" value="GOC"/>
</dbReference>
<keyword evidence="6" id="KW-0275">Fatty acid biosynthesis</keyword>
<organism evidence="8 9">
    <name type="scientific">Lachnoanaerobaculum gingivalis</name>
    <dbReference type="NCBI Taxonomy" id="2490855"/>
    <lineage>
        <taxon>Bacteria</taxon>
        <taxon>Bacillati</taxon>
        <taxon>Bacillota</taxon>
        <taxon>Clostridia</taxon>
        <taxon>Lachnospirales</taxon>
        <taxon>Lachnospiraceae</taxon>
        <taxon>Lachnoanaerobaculum</taxon>
    </lineage>
</organism>
<keyword evidence="1" id="KW-0596">Phosphopantetheine</keyword>
<dbReference type="PROSITE" id="PS50075">
    <property type="entry name" value="CARRIER"/>
    <property type="match status" value="1"/>
</dbReference>
<proteinExistence type="predicted"/>
<dbReference type="GO" id="GO:0000036">
    <property type="term" value="F:acyl carrier activity"/>
    <property type="evidence" value="ECO:0007669"/>
    <property type="project" value="TreeGrafter"/>
</dbReference>
<protein>
    <submittedName>
        <fullName evidence="8">Acyl carrier protein</fullName>
    </submittedName>
</protein>
<evidence type="ECO:0000313" key="8">
    <source>
        <dbReference type="EMBL" id="RRJ25051.1"/>
    </source>
</evidence>
<evidence type="ECO:0000256" key="2">
    <source>
        <dbReference type="ARBA" id="ARBA00022516"/>
    </source>
</evidence>
<dbReference type="RefSeq" id="WP_128674366.1">
    <property type="nucleotide sequence ID" value="NZ_RRCO01000004.1"/>
</dbReference>
<evidence type="ECO:0000256" key="6">
    <source>
        <dbReference type="ARBA" id="ARBA00023160"/>
    </source>
</evidence>
<dbReference type="Proteomes" id="UP000272490">
    <property type="component" value="Unassembled WGS sequence"/>
</dbReference>
<feature type="domain" description="Carrier" evidence="7">
    <location>
        <begin position="1"/>
        <end position="74"/>
    </location>
</feature>
<keyword evidence="3" id="KW-0597">Phosphoprotein</keyword>
<dbReference type="SUPFAM" id="SSF47336">
    <property type="entry name" value="ACP-like"/>
    <property type="match status" value="1"/>
</dbReference>
<dbReference type="GO" id="GO:0000035">
    <property type="term" value="F:acyl binding"/>
    <property type="evidence" value="ECO:0007669"/>
    <property type="project" value="TreeGrafter"/>
</dbReference>
<keyword evidence="2" id="KW-0444">Lipid biosynthesis</keyword>
<dbReference type="GO" id="GO:0009245">
    <property type="term" value="P:lipid A biosynthetic process"/>
    <property type="evidence" value="ECO:0007669"/>
    <property type="project" value="TreeGrafter"/>
</dbReference>
<dbReference type="OrthoDB" id="9804551at2"/>
<reference evidence="8 9" key="1">
    <citation type="submission" date="2018-11" db="EMBL/GenBank/DDBJ databases">
        <title>Genome sequencing of Lachnoanaerobaculum sp. KCOM 2030 (= ChDC B114).</title>
        <authorList>
            <person name="Kook J.-K."/>
            <person name="Park S.-N."/>
            <person name="Lim Y.K."/>
        </authorList>
    </citation>
    <scope>NUCLEOTIDE SEQUENCE [LARGE SCALE GENOMIC DNA]</scope>
    <source>
        <strain evidence="8 9">KCOM 2030</strain>
    </source>
</reference>
<comment type="caution">
    <text evidence="8">The sequence shown here is derived from an EMBL/GenBank/DDBJ whole genome shotgun (WGS) entry which is preliminary data.</text>
</comment>
<name>A0A3P3QV43_9FIRM</name>
<dbReference type="InterPro" id="IPR003231">
    <property type="entry name" value="ACP"/>
</dbReference>
<evidence type="ECO:0000256" key="5">
    <source>
        <dbReference type="ARBA" id="ARBA00023098"/>
    </source>
</evidence>
<evidence type="ECO:0000256" key="4">
    <source>
        <dbReference type="ARBA" id="ARBA00022832"/>
    </source>
</evidence>
<evidence type="ECO:0000259" key="7">
    <source>
        <dbReference type="PROSITE" id="PS50075"/>
    </source>
</evidence>
<keyword evidence="9" id="KW-1185">Reference proteome</keyword>
<dbReference type="InterPro" id="IPR036736">
    <property type="entry name" value="ACP-like_sf"/>
</dbReference>
<evidence type="ECO:0000313" key="9">
    <source>
        <dbReference type="Proteomes" id="UP000272490"/>
    </source>
</evidence>